<protein>
    <submittedName>
        <fullName evidence="3">Uncharacterized protein</fullName>
    </submittedName>
</protein>
<reference evidence="3 4" key="1">
    <citation type="submission" date="2024-01" db="EMBL/GenBank/DDBJ databases">
        <title>The complete chloroplast genome sequence of Lithospermum erythrorhizon: insights into the phylogenetic relationship among Boraginaceae species and the maternal lineages of purple gromwells.</title>
        <authorList>
            <person name="Okada T."/>
            <person name="Watanabe K."/>
        </authorList>
    </citation>
    <scope>NUCLEOTIDE SEQUENCE [LARGE SCALE GENOMIC DNA]</scope>
</reference>
<feature type="compositionally biased region" description="Low complexity" evidence="1">
    <location>
        <begin position="117"/>
        <end position="126"/>
    </location>
</feature>
<dbReference type="PANTHER" id="PTHR34961:SF1">
    <property type="entry name" value="ROOT MERISTEM GROWTH FACTOR 10"/>
    <property type="match status" value="1"/>
</dbReference>
<sequence>MKSGFQMSISIIFSLLVALFLFMSTHPCNARRLLDIKRDAEGTFHLPNELFVQEIGRSIRVRASNPSNAQNSDSKEFHKGTLNKDFPQETTIIKAQDGEHYYPRKTLTEINVHENGVNSSSSTNVSWQVPHNKKEEHQQEPGFNLDYSPPKTHPPVHN</sequence>
<gene>
    <name evidence="3" type="ORF">LIER_16881</name>
</gene>
<proteinExistence type="predicted"/>
<feature type="signal peptide" evidence="2">
    <location>
        <begin position="1"/>
        <end position="30"/>
    </location>
</feature>
<comment type="caution">
    <text evidence="3">The sequence shown here is derived from an EMBL/GenBank/DDBJ whole genome shotgun (WGS) entry which is preliminary data.</text>
</comment>
<evidence type="ECO:0000313" key="4">
    <source>
        <dbReference type="Proteomes" id="UP001454036"/>
    </source>
</evidence>
<dbReference type="InterPro" id="IPR053313">
    <property type="entry name" value="RGF"/>
</dbReference>
<dbReference type="AlphaFoldDB" id="A0AAV3Q9P2"/>
<evidence type="ECO:0000313" key="3">
    <source>
        <dbReference type="EMBL" id="GAA0160298.1"/>
    </source>
</evidence>
<accession>A0AAV3Q9P2</accession>
<feature type="region of interest" description="Disordered" evidence="1">
    <location>
        <begin position="64"/>
        <end position="88"/>
    </location>
</feature>
<keyword evidence="2" id="KW-0732">Signal</keyword>
<feature type="region of interest" description="Disordered" evidence="1">
    <location>
        <begin position="114"/>
        <end position="158"/>
    </location>
</feature>
<feature type="chain" id="PRO_5043528440" evidence="2">
    <location>
        <begin position="31"/>
        <end position="158"/>
    </location>
</feature>
<evidence type="ECO:0000256" key="2">
    <source>
        <dbReference type="SAM" id="SignalP"/>
    </source>
</evidence>
<name>A0AAV3Q9P2_LITER</name>
<dbReference type="PANTHER" id="PTHR34961">
    <property type="entry name" value="TRANSMEMBRANE PROTEIN"/>
    <property type="match status" value="1"/>
</dbReference>
<dbReference type="EMBL" id="BAABME010003838">
    <property type="protein sequence ID" value="GAA0160298.1"/>
    <property type="molecule type" value="Genomic_DNA"/>
</dbReference>
<keyword evidence="4" id="KW-1185">Reference proteome</keyword>
<evidence type="ECO:0000256" key="1">
    <source>
        <dbReference type="SAM" id="MobiDB-lite"/>
    </source>
</evidence>
<organism evidence="3 4">
    <name type="scientific">Lithospermum erythrorhizon</name>
    <name type="common">Purple gromwell</name>
    <name type="synonym">Lithospermum officinale var. erythrorhizon</name>
    <dbReference type="NCBI Taxonomy" id="34254"/>
    <lineage>
        <taxon>Eukaryota</taxon>
        <taxon>Viridiplantae</taxon>
        <taxon>Streptophyta</taxon>
        <taxon>Embryophyta</taxon>
        <taxon>Tracheophyta</taxon>
        <taxon>Spermatophyta</taxon>
        <taxon>Magnoliopsida</taxon>
        <taxon>eudicotyledons</taxon>
        <taxon>Gunneridae</taxon>
        <taxon>Pentapetalae</taxon>
        <taxon>asterids</taxon>
        <taxon>lamiids</taxon>
        <taxon>Boraginales</taxon>
        <taxon>Boraginaceae</taxon>
        <taxon>Boraginoideae</taxon>
        <taxon>Lithospermeae</taxon>
        <taxon>Lithospermum</taxon>
    </lineage>
</organism>
<dbReference type="Proteomes" id="UP001454036">
    <property type="component" value="Unassembled WGS sequence"/>
</dbReference>